<proteinExistence type="predicted"/>
<evidence type="ECO:0000313" key="2">
    <source>
        <dbReference type="EMBL" id="TMQ56455.1"/>
    </source>
</evidence>
<feature type="transmembrane region" description="Helical" evidence="1">
    <location>
        <begin position="37"/>
        <end position="57"/>
    </location>
</feature>
<protein>
    <submittedName>
        <fullName evidence="2">OFA family MFS transporter</fullName>
    </submittedName>
</protein>
<keyword evidence="1" id="KW-1133">Transmembrane helix</keyword>
<dbReference type="GO" id="GO:0022857">
    <property type="term" value="F:transmembrane transporter activity"/>
    <property type="evidence" value="ECO:0007669"/>
    <property type="project" value="InterPro"/>
</dbReference>
<sequence length="283" mass="29236">AAEKGRAGGWFQAGNLGGTGLGGGAGLWLAQHLPAPWMAGAVLGVACLLCCIGLLFVQEPAAAHREGDLSRTLANVSRDLWGVARSKIGFLALFLCFLPIGSGAASGLWSAVAGDWHASANTVALATGALSGVASALGCILGGWICDRMSRQWAYALYGVLQAGCAVAMGLAPRTESSYVLFTLLYAAITGLTYAGFSAFVLEAMGTGAAATKYNVFASLSNTPIWYMTRIDGWAHTRYGPAGMLYTEAVFGMVGLVLFTVVFTTARRFGRNAPPAAGPEPIG</sequence>
<feature type="transmembrane region" description="Helical" evidence="1">
    <location>
        <begin position="123"/>
        <end position="146"/>
    </location>
</feature>
<dbReference type="Gene3D" id="1.20.1250.20">
    <property type="entry name" value="MFS general substrate transporter like domains"/>
    <property type="match status" value="1"/>
</dbReference>
<feature type="transmembrane region" description="Helical" evidence="1">
    <location>
        <begin position="179"/>
        <end position="202"/>
    </location>
</feature>
<evidence type="ECO:0000313" key="3">
    <source>
        <dbReference type="Proteomes" id="UP000317716"/>
    </source>
</evidence>
<reference evidence="2 3" key="1">
    <citation type="journal article" date="2019" name="Nat. Microbiol.">
        <title>Mediterranean grassland soil C-N compound turnover is dependent on rainfall and depth, and is mediated by genomically divergent microorganisms.</title>
        <authorList>
            <person name="Diamond S."/>
            <person name="Andeer P.F."/>
            <person name="Li Z."/>
            <person name="Crits-Christoph A."/>
            <person name="Burstein D."/>
            <person name="Anantharaman K."/>
            <person name="Lane K.R."/>
            <person name="Thomas B.C."/>
            <person name="Pan C."/>
            <person name="Northen T.R."/>
            <person name="Banfield J.F."/>
        </authorList>
    </citation>
    <scope>NUCLEOTIDE SEQUENCE [LARGE SCALE GENOMIC DNA]</scope>
    <source>
        <strain evidence="2">WS_2</strain>
    </source>
</reference>
<feature type="transmembrane region" description="Helical" evidence="1">
    <location>
        <begin position="243"/>
        <end position="263"/>
    </location>
</feature>
<comment type="caution">
    <text evidence="2">The sequence shown here is derived from an EMBL/GenBank/DDBJ whole genome shotgun (WGS) entry which is preliminary data.</text>
</comment>
<feature type="transmembrane region" description="Helical" evidence="1">
    <location>
        <begin position="88"/>
        <end position="111"/>
    </location>
</feature>
<dbReference type="AlphaFoldDB" id="A0A538SYL8"/>
<evidence type="ECO:0000256" key="1">
    <source>
        <dbReference type="SAM" id="Phobius"/>
    </source>
</evidence>
<gene>
    <name evidence="2" type="ORF">E6K72_05155</name>
</gene>
<dbReference type="Pfam" id="PF07690">
    <property type="entry name" value="MFS_1"/>
    <property type="match status" value="1"/>
</dbReference>
<feature type="transmembrane region" description="Helical" evidence="1">
    <location>
        <begin position="153"/>
        <end position="173"/>
    </location>
</feature>
<dbReference type="InterPro" id="IPR036259">
    <property type="entry name" value="MFS_trans_sf"/>
</dbReference>
<keyword evidence="1" id="KW-0472">Membrane</keyword>
<organism evidence="2 3">
    <name type="scientific">Eiseniibacteriota bacterium</name>
    <dbReference type="NCBI Taxonomy" id="2212470"/>
    <lineage>
        <taxon>Bacteria</taxon>
        <taxon>Candidatus Eiseniibacteriota</taxon>
    </lineage>
</organism>
<dbReference type="SUPFAM" id="SSF103473">
    <property type="entry name" value="MFS general substrate transporter"/>
    <property type="match status" value="1"/>
</dbReference>
<accession>A0A538SYL8</accession>
<feature type="transmembrane region" description="Helical" evidence="1">
    <location>
        <begin position="214"/>
        <end position="231"/>
    </location>
</feature>
<name>A0A538SYL8_UNCEI</name>
<feature type="non-terminal residue" evidence="2">
    <location>
        <position position="1"/>
    </location>
</feature>
<keyword evidence="1" id="KW-0812">Transmembrane</keyword>
<dbReference type="Proteomes" id="UP000317716">
    <property type="component" value="Unassembled WGS sequence"/>
</dbReference>
<dbReference type="InterPro" id="IPR011701">
    <property type="entry name" value="MFS"/>
</dbReference>
<dbReference type="EMBL" id="VBOS01000171">
    <property type="protein sequence ID" value="TMQ56455.1"/>
    <property type="molecule type" value="Genomic_DNA"/>
</dbReference>